<comment type="caution">
    <text evidence="2">The sequence shown here is derived from an EMBL/GenBank/DDBJ whole genome shotgun (WGS) entry which is preliminary data.</text>
</comment>
<feature type="transmembrane region" description="Helical" evidence="1">
    <location>
        <begin position="96"/>
        <end position="116"/>
    </location>
</feature>
<gene>
    <name evidence="2" type="ORF">FO442_02110</name>
</gene>
<evidence type="ECO:0000313" key="3">
    <source>
        <dbReference type="Proteomes" id="UP000316008"/>
    </source>
</evidence>
<feature type="transmembrane region" description="Helical" evidence="1">
    <location>
        <begin position="122"/>
        <end position="143"/>
    </location>
</feature>
<keyword evidence="3" id="KW-1185">Reference proteome</keyword>
<accession>A0A556N7E4</accession>
<reference evidence="2 3" key="1">
    <citation type="submission" date="2019-07" db="EMBL/GenBank/DDBJ databases">
        <authorList>
            <person name="Huq M.A."/>
        </authorList>
    </citation>
    <scope>NUCLEOTIDE SEQUENCE [LARGE SCALE GENOMIC DNA]</scope>
    <source>
        <strain evidence="2 3">MAH-3</strain>
    </source>
</reference>
<feature type="transmembrane region" description="Helical" evidence="1">
    <location>
        <begin position="177"/>
        <end position="197"/>
    </location>
</feature>
<organism evidence="2 3">
    <name type="scientific">Fluviicola chungangensis</name>
    <dbReference type="NCBI Taxonomy" id="2597671"/>
    <lineage>
        <taxon>Bacteria</taxon>
        <taxon>Pseudomonadati</taxon>
        <taxon>Bacteroidota</taxon>
        <taxon>Flavobacteriia</taxon>
        <taxon>Flavobacteriales</taxon>
        <taxon>Crocinitomicaceae</taxon>
        <taxon>Fluviicola</taxon>
    </lineage>
</organism>
<dbReference type="RefSeq" id="WP_144331484.1">
    <property type="nucleotide sequence ID" value="NZ_VLPL01000001.1"/>
</dbReference>
<sequence>MDFEKKYPMTQRPNEYLVVQWTRGYKQVNVYFNDELIGSVQGAAKLLKGISLPSDLGTLTLKLSEKPVTLDVIVDGYHSRVNVSHPVKELKKTSTYFWIISAFALIAGGIDMGIFLEWSGVGTIVFSMNLIVFVLYILSAVFVGQGKPWGFYLGFAVFSFCTLIALLALMGGLVGGFILYIFMAVRIGGLVILIMNLKTANAAVRHLKYRDPVMEDLLDSKIRE</sequence>
<proteinExistence type="predicted"/>
<evidence type="ECO:0000313" key="2">
    <source>
        <dbReference type="EMBL" id="TSJ47949.1"/>
    </source>
</evidence>
<dbReference type="OrthoDB" id="886421at2"/>
<feature type="transmembrane region" description="Helical" evidence="1">
    <location>
        <begin position="150"/>
        <end position="171"/>
    </location>
</feature>
<dbReference type="Proteomes" id="UP000316008">
    <property type="component" value="Unassembled WGS sequence"/>
</dbReference>
<dbReference type="AlphaFoldDB" id="A0A556N7E4"/>
<evidence type="ECO:0000256" key="1">
    <source>
        <dbReference type="SAM" id="Phobius"/>
    </source>
</evidence>
<keyword evidence="1" id="KW-1133">Transmembrane helix</keyword>
<keyword evidence="1" id="KW-0472">Membrane</keyword>
<keyword evidence="1" id="KW-0812">Transmembrane</keyword>
<name>A0A556N7E4_9FLAO</name>
<dbReference type="EMBL" id="VLPL01000001">
    <property type="protein sequence ID" value="TSJ47949.1"/>
    <property type="molecule type" value="Genomic_DNA"/>
</dbReference>
<protein>
    <submittedName>
        <fullName evidence="2">Uncharacterized protein</fullName>
    </submittedName>
</protein>